<sequence length="202" mass="21890">MSGHNVKILDLILSRGCQPPLPEPYSPFLLATVPKLIGIRSPIVHRPPQPLRASFHSTSTSSTFPVSYDLVTSGSAHPFSSSRVLDDLSIFFLQTHSPPAFATEMHSDSISRSSVSSTVMRPTSLKHQSKSYDVEAIIARRRARMAALRARHEQEQVFMALQTRFAGICLTDVATSGPLTTAQEGNVAENAPETNPGLPNAA</sequence>
<feature type="region of interest" description="Disordered" evidence="1">
    <location>
        <begin position="182"/>
        <end position="202"/>
    </location>
</feature>
<dbReference type="EMBL" id="LWDF02000329">
    <property type="protein sequence ID" value="KAE8250380.1"/>
    <property type="molecule type" value="Genomic_DNA"/>
</dbReference>
<accession>A0A8T8SXW1</accession>
<reference evidence="2" key="1">
    <citation type="submission" date="2016-04" db="EMBL/GenBank/DDBJ databases">
        <authorList>
            <person name="Nguyen H.D."/>
            <person name="Samba Siva P."/>
            <person name="Cullis J."/>
            <person name="Levesque C.A."/>
            <person name="Hambleton S."/>
        </authorList>
    </citation>
    <scope>NUCLEOTIDE SEQUENCE</scope>
    <source>
        <strain evidence="2">DAOMC 236416</strain>
    </source>
</reference>
<proteinExistence type="predicted"/>
<organism evidence="2 3">
    <name type="scientific">Tilletia indica</name>
    <dbReference type="NCBI Taxonomy" id="43049"/>
    <lineage>
        <taxon>Eukaryota</taxon>
        <taxon>Fungi</taxon>
        <taxon>Dikarya</taxon>
        <taxon>Basidiomycota</taxon>
        <taxon>Ustilaginomycotina</taxon>
        <taxon>Exobasidiomycetes</taxon>
        <taxon>Tilletiales</taxon>
        <taxon>Tilletiaceae</taxon>
        <taxon>Tilletia</taxon>
    </lineage>
</organism>
<comment type="caution">
    <text evidence="2">The sequence shown here is derived from an EMBL/GenBank/DDBJ whole genome shotgun (WGS) entry which is preliminary data.</text>
</comment>
<dbReference type="AlphaFoldDB" id="A0A8T8SXW1"/>
<reference evidence="2" key="2">
    <citation type="journal article" date="2019" name="IMA Fungus">
        <title>Genome sequencing and comparison of five Tilletia species to identify candidate genes for the detection of regulated species infecting wheat.</title>
        <authorList>
            <person name="Nguyen H.D.T."/>
            <person name="Sultana T."/>
            <person name="Kesanakurti P."/>
            <person name="Hambleton S."/>
        </authorList>
    </citation>
    <scope>NUCLEOTIDE SEQUENCE</scope>
    <source>
        <strain evidence="2">DAOMC 236416</strain>
    </source>
</reference>
<dbReference type="Proteomes" id="UP000077521">
    <property type="component" value="Unassembled WGS sequence"/>
</dbReference>
<name>A0A8T8SXW1_9BASI</name>
<evidence type="ECO:0000313" key="3">
    <source>
        <dbReference type="Proteomes" id="UP000077521"/>
    </source>
</evidence>
<gene>
    <name evidence="2" type="ORF">A4X13_0g4775</name>
</gene>
<keyword evidence="3" id="KW-1185">Reference proteome</keyword>
<evidence type="ECO:0000313" key="2">
    <source>
        <dbReference type="EMBL" id="KAE8250380.1"/>
    </source>
</evidence>
<protein>
    <submittedName>
        <fullName evidence="2">Uncharacterized protein</fullName>
    </submittedName>
</protein>
<evidence type="ECO:0000256" key="1">
    <source>
        <dbReference type="SAM" id="MobiDB-lite"/>
    </source>
</evidence>